<protein>
    <submittedName>
        <fullName evidence="1">Uncharacterized protein</fullName>
    </submittedName>
</protein>
<dbReference type="AlphaFoldDB" id="A0A9X4KGF8"/>
<accession>A0A9X4KGF8</accession>
<keyword evidence="2" id="KW-1185">Reference proteome</keyword>
<dbReference type="Proteomes" id="UP001153387">
    <property type="component" value="Unassembled WGS sequence"/>
</dbReference>
<reference evidence="1 2" key="1">
    <citation type="submission" date="2022-10" db="EMBL/GenBank/DDBJ databases">
        <title>Comparative genomic analysis of Cohnella hashimotonis sp. nov., isolated from the International Space Station.</title>
        <authorList>
            <person name="Simpson A."/>
            <person name="Venkateswaran K."/>
        </authorList>
    </citation>
    <scope>NUCLEOTIDE SEQUENCE [LARGE SCALE GENOMIC DNA]</scope>
    <source>
        <strain evidence="1 2">DSM 18997</strain>
    </source>
</reference>
<dbReference type="RefSeq" id="WP_277564859.1">
    <property type="nucleotide sequence ID" value="NZ_JAPDHZ010000002.1"/>
</dbReference>
<dbReference type="EMBL" id="JAPDHZ010000002">
    <property type="protein sequence ID" value="MDG0791079.1"/>
    <property type="molecule type" value="Genomic_DNA"/>
</dbReference>
<proteinExistence type="predicted"/>
<evidence type="ECO:0000313" key="1">
    <source>
        <dbReference type="EMBL" id="MDG0791079.1"/>
    </source>
</evidence>
<comment type="caution">
    <text evidence="1">The sequence shown here is derived from an EMBL/GenBank/DDBJ whole genome shotgun (WGS) entry which is preliminary data.</text>
</comment>
<name>A0A9X4KGF8_9BACL</name>
<sequence>MMQGIKFGHGLPGDQGGQYAQVLFQLVDHMVNKSRRQIDLDFAEYGPAQKQNLQPKPMLVHNGLSHSRFSFMMDIRLSKVCRELYKYDELKLERGPLSYAF</sequence>
<organism evidence="1 2">
    <name type="scientific">Cohnella ginsengisoli</name>
    <dbReference type="NCBI Taxonomy" id="425004"/>
    <lineage>
        <taxon>Bacteria</taxon>
        <taxon>Bacillati</taxon>
        <taxon>Bacillota</taxon>
        <taxon>Bacilli</taxon>
        <taxon>Bacillales</taxon>
        <taxon>Paenibacillaceae</taxon>
        <taxon>Cohnella</taxon>
    </lineage>
</organism>
<evidence type="ECO:0000313" key="2">
    <source>
        <dbReference type="Proteomes" id="UP001153387"/>
    </source>
</evidence>
<gene>
    <name evidence="1" type="ORF">OMP38_09520</name>
</gene>